<dbReference type="CDD" id="cd19531">
    <property type="entry name" value="LCL_NRPS-like"/>
    <property type="match status" value="2"/>
</dbReference>
<dbReference type="PROSITE" id="PS00455">
    <property type="entry name" value="AMP_BINDING"/>
    <property type="match status" value="2"/>
</dbReference>
<dbReference type="InterPro" id="IPR045851">
    <property type="entry name" value="AMP-bd_C_sf"/>
</dbReference>
<dbReference type="Pfam" id="PF13193">
    <property type="entry name" value="AMP-binding_C"/>
    <property type="match status" value="2"/>
</dbReference>
<dbReference type="Gene3D" id="3.40.50.980">
    <property type="match status" value="2"/>
</dbReference>
<dbReference type="SUPFAM" id="SSF47336">
    <property type="entry name" value="ACP-like"/>
    <property type="match status" value="2"/>
</dbReference>
<gene>
    <name evidence="5" type="ORF">ECE50_029500</name>
</gene>
<sequence length="2631" mass="292334">MKDVKEIIKALREANVRLSLHNGELVTDEASGEAGEELRAAILQNKDKLVAYFRKNLQGRAAAASIRPVEAQESYPLSSSQRRLWILNQVNGGSIAYNMPRAYLFHGSIDTASLEKAFRELVARHESLRTVFRETTAGDPRQFILPVPDATSAMLEVKDLRNSNLQEQQVADLVQHELSTPFDLSSGPLIKPFLYRLEDEKWIFSFVLHHIISDGWSNSILMKELLTLYSAFSQGAASPLPPLPVQYKDYASWQQQQLQLGDMQQHKAWWLEQMEGELPVLQLPADKEPSGFKTHSGGLVTGSVNASVVAGIRQLAQEEKATLFMTLLTATDILLYRYSGQDDLIVGTPVAGRDHVELEGQIGLYLNTLALRSRFSGEDDFRSVLQQVRQVMLQAYSHQAYPLDELVEALPVKSTGGNVLFNVLIDFHEEVKPAETRQPEGLQVTAFEAGEHLVSKFDLTFMFTLTAAGLTLTIEYSRDLYLPETIERMHRHFCTLLRGIIDQPGTPVNSLPYIPAAELAQLQESGPSDPLYQPVLSRIEQQTAAAPDKTALQYGDIAVSYHTLEDKAVRLAHYLVTECGIKKGEPVGILLDRSEHMIIAILGILKAGAVYVPIDTAYPKPKQEQIIQDTEMRVLLTQTFYAFDLTDYDGRVFAMDVQLDILDAPSDPLAVDIAASDPAYIIFTSGSTGRSKGCCITHGNLSNYISWCSAYYFKSAAAGNFGLYTSLSFDLTITSIFCPLVRGNTLYIYPQDAALSDILTHSFSAGSGIDSIKLTPSHISYLQDMGLTSDTVSCAIVGGEEVLPRHVEILRNINPAIRIYNEYGPTETTVGCMVEELEPDAPVTIGKAISNTDIYILDKNLQRCAIGIEGEICVGGAGVSLGYITQQPSTAGKFIPDPFKPGARLYRTGDTGRRLPDGRIRYTGRNDDQVKIRGYRVEPGEIETALMECPGVTMAAVIARRAPDGVNELAAYVAGREDLTATTLRTHAAKLLSEYMVPQHFIILPELPLTAHGKINRKALPDMAPEETADNTTAPLNSTEERLIAIWSDVLFVDKARLHGKSDFSALGGHSLKITRLASLIYKEFEVKIELRTLFTTTVLEEQARLIAASQRMIFSEIKPVEPQAGGYELSASQRRLWILSKLNEENAAYNVPGACVFEGGLSLDALTQGFNTLIRRHEVLRTVFRGDELGMVRQVVLSPEELGFAIGCIDLRNDPSQEERLRELVQENYARPFNLSTGPLLRANLFQLSDNKWVFVYAMHHIISDDWSVGILNRELMVNYNAFLKGDTDPLPPLRIQYRDYAAWQQQQLTNDALNIHKNYWKLCFEGELPVLNLPGDYPRPPVKTYAGGIVRKWLSNSTATAFHELLQQQDATLFMGLLASVNALLYRYTGQEDIVVGTSIASRQHPDLEDQIGFYVNTLALRSRFEGTGNYENLLETVKQVTIGAFEHQLYPFDELVEQLKLQRDASRHPLFEVMVVLQRSDAGSSAFGAGMGDLFVSRYDTGKDVASKFDITFFFSESGDGNLHLSIVYNRAIFSENTAGRILQHFETLFDAIVSHPKTALPELDLLPLTEKEQLNLFRASTVEYPADKTIIDIFREQAAARPDDTALVFENKALSYRELDEQSDRIAAHLRTTYQADNRTRIGVMLDRSEKMIVAILSILKAGAAYVPVDPDYPKARKSFMLNDSGVTVLLTESHYIFDLDFYDGSIFAVDIQSDDTIPAVLSPETAPQPADTAYVIYTSGSTGRPKGVVIRHRSLVDYVFGLLDRTNISDCRSFGLMSTLAGDLGNTVIYSALALGGSLHVFSSSAVMDAEALAATPVDCMKIVPSHWKALQEEGRLVIPRRSLVFGGEQLTRDVIDYLISNDATCEVYNHYGPTETTIGKLLYHVPLQQFDGQVPLGKPFSNTRIYILDEHHHQVPIGIPGEICIAGDGLATGYLNNPELTAERFREIAADNQERIYKTGDLGRWLPEGNIAFLGRKDGQVKIRGYRIEPGEIENVLAGHEAVSSAAVSIKTDKDGNKIIVAYVSGREVPPAVELQSYLQQSLPAYMIPAYIVPLEQLPLTANGKIDRKALPDPEALGLGGEVVYVAPRNEREEALVTVFQEVLNKKPLGINDNFFLLGGDSIKAIQVIARLRKLGFTTGIQDILLYPVIEHLADYVKAATRSISQETVTGLVPLSPIQQYFLQQPTAVKAHFNQSALLHSKTPLDEAGLHAAFAKLVLHHDALRMVFREAEEGWVQENKGEEQGYTLEVLTPQHEDEYNAACDRLHASFDLAQGPLFKAALFRGNDGDRLLIVAHHLVVDGVSWRILFEDLSTLYQQHVAGEAFSLPLKTDAFRYWMEKQVAYAYSPVLKEEELYWDAINATPFKQLTPDWPGGSNLKKDAAAKSVFLDTVQTERLLTKCHKAYRTTINDILLTALSLAVYHSMGADKVVARLEGHGREPIEEDLDISRTIGWFTTHYPVVLDVRDGNNIIRQLLEVKEFLHRIPGKGIGFGILKYLTGKHYSIAPEIAFNYLGDFGGGVSAGEGTPLFSFLGDYKGKETPDNTAREVLLNVNCMVAAGSMRLVIEYSAQQFKAETIDGLLTAFRNYLQELIDHLSREEKVHVSPVDLTYKGLNLEQLEELDKL</sequence>
<dbReference type="GO" id="GO:0044550">
    <property type="term" value="P:secondary metabolite biosynthetic process"/>
    <property type="evidence" value="ECO:0007669"/>
    <property type="project" value="TreeGrafter"/>
</dbReference>
<dbReference type="InterPro" id="IPR006162">
    <property type="entry name" value="Ppantetheine_attach_site"/>
</dbReference>
<protein>
    <submittedName>
        <fullName evidence="5">Amino acid adenylation domain-containing protein</fullName>
    </submittedName>
</protein>
<name>A0A433WPW2_9BACT</name>
<dbReference type="OrthoDB" id="599826at2"/>
<dbReference type="Gene3D" id="1.10.1200.10">
    <property type="entry name" value="ACP-like"/>
    <property type="match status" value="2"/>
</dbReference>
<evidence type="ECO:0000256" key="1">
    <source>
        <dbReference type="ARBA" id="ARBA00001957"/>
    </source>
</evidence>
<dbReference type="NCBIfam" id="TIGR01733">
    <property type="entry name" value="AA-adenyl-dom"/>
    <property type="match status" value="2"/>
</dbReference>
<dbReference type="EMBL" id="RIAR02000001">
    <property type="protein sequence ID" value="NSL90997.1"/>
    <property type="molecule type" value="Genomic_DNA"/>
</dbReference>
<dbReference type="InterPro" id="IPR042099">
    <property type="entry name" value="ANL_N_sf"/>
</dbReference>
<dbReference type="InterPro" id="IPR020845">
    <property type="entry name" value="AMP-binding_CS"/>
</dbReference>
<dbReference type="CDD" id="cd19534">
    <property type="entry name" value="E_NRPS"/>
    <property type="match status" value="1"/>
</dbReference>
<evidence type="ECO:0000256" key="4">
    <source>
        <dbReference type="ARBA" id="ARBA00022737"/>
    </source>
</evidence>
<keyword evidence="2" id="KW-0596">Phosphopantetheine</keyword>
<dbReference type="Pfam" id="PF00550">
    <property type="entry name" value="PP-binding"/>
    <property type="match status" value="2"/>
</dbReference>
<dbReference type="NCBIfam" id="TIGR01720">
    <property type="entry name" value="NRPS-para261"/>
    <property type="match status" value="1"/>
</dbReference>
<dbReference type="Gene3D" id="3.40.50.12780">
    <property type="entry name" value="N-terminal domain of ligase-like"/>
    <property type="match status" value="1"/>
</dbReference>
<dbReference type="GO" id="GO:0003824">
    <property type="term" value="F:catalytic activity"/>
    <property type="evidence" value="ECO:0007669"/>
    <property type="project" value="InterPro"/>
</dbReference>
<dbReference type="PANTHER" id="PTHR45527:SF1">
    <property type="entry name" value="FATTY ACID SYNTHASE"/>
    <property type="match status" value="1"/>
</dbReference>
<comment type="caution">
    <text evidence="5">The sequence shown here is derived from an EMBL/GenBank/DDBJ whole genome shotgun (WGS) entry which is preliminary data.</text>
</comment>
<accession>A0A433WPW2</accession>
<dbReference type="GO" id="GO:0031177">
    <property type="term" value="F:phosphopantetheine binding"/>
    <property type="evidence" value="ECO:0007669"/>
    <property type="project" value="TreeGrafter"/>
</dbReference>
<evidence type="ECO:0000313" key="6">
    <source>
        <dbReference type="Proteomes" id="UP000281028"/>
    </source>
</evidence>
<reference evidence="5" key="1">
    <citation type="submission" date="2020-05" db="EMBL/GenBank/DDBJ databases">
        <title>Chitinophaga laudate sp. nov., isolated from a tropical peat swamp.</title>
        <authorList>
            <person name="Goh C.B.S."/>
            <person name="Lee M.S."/>
            <person name="Parimannan S."/>
            <person name="Pasbakhsh P."/>
            <person name="Yule C.M."/>
            <person name="Rajandas H."/>
            <person name="Loke S."/>
            <person name="Croft L."/>
            <person name="Tan J.B.L."/>
        </authorList>
    </citation>
    <scope>NUCLEOTIDE SEQUENCE</scope>
    <source>
        <strain evidence="5">Mgbs1</strain>
    </source>
</reference>
<dbReference type="InterPro" id="IPR010071">
    <property type="entry name" value="AA_adenyl_dom"/>
</dbReference>
<dbReference type="Gene3D" id="2.30.38.10">
    <property type="entry name" value="Luciferase, Domain 3"/>
    <property type="match status" value="1"/>
</dbReference>
<dbReference type="Gene3D" id="3.30.559.10">
    <property type="entry name" value="Chloramphenicol acetyltransferase-like domain"/>
    <property type="match status" value="3"/>
</dbReference>
<dbReference type="SUPFAM" id="SSF52777">
    <property type="entry name" value="CoA-dependent acyltransferases"/>
    <property type="match status" value="6"/>
</dbReference>
<dbReference type="GO" id="GO:0043041">
    <property type="term" value="P:amino acid activation for nonribosomal peptide biosynthetic process"/>
    <property type="evidence" value="ECO:0007669"/>
    <property type="project" value="TreeGrafter"/>
</dbReference>
<dbReference type="InterPro" id="IPR001242">
    <property type="entry name" value="Condensation_dom"/>
</dbReference>
<dbReference type="Gene3D" id="3.30.559.30">
    <property type="entry name" value="Nonribosomal peptide synthetase, condensation domain"/>
    <property type="match status" value="3"/>
</dbReference>
<dbReference type="Gene3D" id="3.30.300.30">
    <property type="match status" value="2"/>
</dbReference>
<dbReference type="NCBIfam" id="NF003417">
    <property type="entry name" value="PRK04813.1"/>
    <property type="match status" value="2"/>
</dbReference>
<evidence type="ECO:0000256" key="3">
    <source>
        <dbReference type="ARBA" id="ARBA00022553"/>
    </source>
</evidence>
<dbReference type="FunFam" id="3.30.300.30:FF:000010">
    <property type="entry name" value="Enterobactin synthetase component F"/>
    <property type="match status" value="1"/>
</dbReference>
<dbReference type="PANTHER" id="PTHR45527">
    <property type="entry name" value="NONRIBOSOMAL PEPTIDE SYNTHETASE"/>
    <property type="match status" value="1"/>
</dbReference>
<dbReference type="PROSITE" id="PS00012">
    <property type="entry name" value="PHOSPHOPANTETHEINE"/>
    <property type="match status" value="2"/>
</dbReference>
<dbReference type="GO" id="GO:0005737">
    <property type="term" value="C:cytoplasm"/>
    <property type="evidence" value="ECO:0007669"/>
    <property type="project" value="TreeGrafter"/>
</dbReference>
<proteinExistence type="predicted"/>
<keyword evidence="4" id="KW-0677">Repeat</keyword>
<dbReference type="InterPro" id="IPR009081">
    <property type="entry name" value="PP-bd_ACP"/>
</dbReference>
<dbReference type="FunFam" id="3.40.50.980:FF:000001">
    <property type="entry name" value="Non-ribosomal peptide synthetase"/>
    <property type="match status" value="2"/>
</dbReference>
<comment type="cofactor">
    <cofactor evidence="1">
        <name>pantetheine 4'-phosphate</name>
        <dbReference type="ChEBI" id="CHEBI:47942"/>
    </cofactor>
</comment>
<dbReference type="Pfam" id="PF00501">
    <property type="entry name" value="AMP-binding"/>
    <property type="match status" value="2"/>
</dbReference>
<dbReference type="InterPro" id="IPR010060">
    <property type="entry name" value="NRPS_synth"/>
</dbReference>
<dbReference type="CDD" id="cd05930">
    <property type="entry name" value="A_NRPS"/>
    <property type="match status" value="2"/>
</dbReference>
<organism evidence="5 6">
    <name type="scientific">Chitinophaga solisilvae</name>
    <dbReference type="NCBI Taxonomy" id="1233460"/>
    <lineage>
        <taxon>Bacteria</taxon>
        <taxon>Pseudomonadati</taxon>
        <taxon>Bacteroidota</taxon>
        <taxon>Chitinophagia</taxon>
        <taxon>Chitinophagales</taxon>
        <taxon>Chitinophagaceae</taxon>
        <taxon>Chitinophaga</taxon>
    </lineage>
</organism>
<keyword evidence="3" id="KW-0597">Phosphoprotein</keyword>
<dbReference type="SUPFAM" id="SSF56801">
    <property type="entry name" value="Acetyl-CoA synthetase-like"/>
    <property type="match status" value="2"/>
</dbReference>
<dbReference type="InterPro" id="IPR036736">
    <property type="entry name" value="ACP-like_sf"/>
</dbReference>
<keyword evidence="6" id="KW-1185">Reference proteome</keyword>
<dbReference type="Proteomes" id="UP000281028">
    <property type="component" value="Unassembled WGS sequence"/>
</dbReference>
<dbReference type="Pfam" id="PF00668">
    <property type="entry name" value="Condensation"/>
    <property type="match status" value="3"/>
</dbReference>
<dbReference type="InterPro" id="IPR023213">
    <property type="entry name" value="CAT-like_dom_sf"/>
</dbReference>
<dbReference type="InterPro" id="IPR000873">
    <property type="entry name" value="AMP-dep_synth/lig_dom"/>
</dbReference>
<dbReference type="InterPro" id="IPR025110">
    <property type="entry name" value="AMP-bd_C"/>
</dbReference>
<dbReference type="PROSITE" id="PS50075">
    <property type="entry name" value="CARRIER"/>
    <property type="match status" value="2"/>
</dbReference>
<evidence type="ECO:0000313" key="5">
    <source>
        <dbReference type="EMBL" id="NSL90997.1"/>
    </source>
</evidence>
<evidence type="ECO:0000256" key="2">
    <source>
        <dbReference type="ARBA" id="ARBA00022450"/>
    </source>
</evidence>